<feature type="binding site" evidence="1">
    <location>
        <position position="397"/>
    </location>
    <ligand>
        <name>Zn(2+)</name>
        <dbReference type="ChEBI" id="CHEBI:29105"/>
    </ligand>
</feature>
<dbReference type="SUPFAM" id="SSF158745">
    <property type="entry name" value="LanC-like"/>
    <property type="match status" value="1"/>
</dbReference>
<evidence type="ECO:0000313" key="4">
    <source>
        <dbReference type="Proteomes" id="UP001063166"/>
    </source>
</evidence>
<organism evidence="3 4">
    <name type="scientific">Lyophyllum shimeji</name>
    <name type="common">Hon-shimeji</name>
    <name type="synonym">Tricholoma shimeji</name>
    <dbReference type="NCBI Taxonomy" id="47721"/>
    <lineage>
        <taxon>Eukaryota</taxon>
        <taxon>Fungi</taxon>
        <taxon>Dikarya</taxon>
        <taxon>Basidiomycota</taxon>
        <taxon>Agaricomycotina</taxon>
        <taxon>Agaricomycetes</taxon>
        <taxon>Agaricomycetidae</taxon>
        <taxon>Agaricales</taxon>
        <taxon>Tricholomatineae</taxon>
        <taxon>Lyophyllaceae</taxon>
        <taxon>Lyophyllum</taxon>
    </lineage>
</organism>
<feature type="region of interest" description="Disordered" evidence="2">
    <location>
        <begin position="1"/>
        <end position="25"/>
    </location>
</feature>
<evidence type="ECO:0000256" key="1">
    <source>
        <dbReference type="PIRSR" id="PIRSR607822-1"/>
    </source>
</evidence>
<dbReference type="OrthoDB" id="10257263at2759"/>
<protein>
    <submittedName>
        <fullName evidence="3">Lanthionine synthetase C-like protein</fullName>
    </submittedName>
</protein>
<feature type="binding site" evidence="1">
    <location>
        <position position="342"/>
    </location>
    <ligand>
        <name>Zn(2+)</name>
        <dbReference type="ChEBI" id="CHEBI:29105"/>
    </ligand>
</feature>
<proteinExistence type="predicted"/>
<evidence type="ECO:0000256" key="2">
    <source>
        <dbReference type="SAM" id="MobiDB-lite"/>
    </source>
</evidence>
<keyword evidence="1" id="KW-0862">Zinc</keyword>
<dbReference type="EMBL" id="BRPK01000009">
    <property type="protein sequence ID" value="GLB41306.1"/>
    <property type="molecule type" value="Genomic_DNA"/>
</dbReference>
<keyword evidence="1" id="KW-0479">Metal-binding</keyword>
<dbReference type="InterPro" id="IPR007822">
    <property type="entry name" value="LANC-like"/>
</dbReference>
<dbReference type="CDD" id="cd04794">
    <property type="entry name" value="euk_LANCL"/>
    <property type="match status" value="1"/>
</dbReference>
<dbReference type="PRINTS" id="PR01950">
    <property type="entry name" value="LANCSUPER"/>
</dbReference>
<dbReference type="SMART" id="SM01260">
    <property type="entry name" value="LANC_like"/>
    <property type="match status" value="1"/>
</dbReference>
<keyword evidence="4" id="KW-1185">Reference proteome</keyword>
<gene>
    <name evidence="3" type="ORF">LshimejAT787_0905210</name>
</gene>
<dbReference type="GO" id="GO:0005975">
    <property type="term" value="P:carbohydrate metabolic process"/>
    <property type="evidence" value="ECO:0007669"/>
    <property type="project" value="InterPro"/>
</dbReference>
<dbReference type="GO" id="GO:0005886">
    <property type="term" value="C:plasma membrane"/>
    <property type="evidence" value="ECO:0007669"/>
    <property type="project" value="TreeGrafter"/>
</dbReference>
<dbReference type="GO" id="GO:0031179">
    <property type="term" value="P:peptide modification"/>
    <property type="evidence" value="ECO:0007669"/>
    <property type="project" value="InterPro"/>
</dbReference>
<dbReference type="PANTHER" id="PTHR12736">
    <property type="entry name" value="LANC-LIKE PROTEIN"/>
    <property type="match status" value="1"/>
</dbReference>
<name>A0A9P3USL1_LYOSH</name>
<comment type="caution">
    <text evidence="3">The sequence shown here is derived from an EMBL/GenBank/DDBJ whole genome shotgun (WGS) entry which is preliminary data.</text>
</comment>
<evidence type="ECO:0000313" key="3">
    <source>
        <dbReference type="EMBL" id="GLB41306.1"/>
    </source>
</evidence>
<accession>A0A9P3USL1</accession>
<dbReference type="Proteomes" id="UP001063166">
    <property type="component" value="Unassembled WGS sequence"/>
</dbReference>
<dbReference type="Gene3D" id="1.50.10.10">
    <property type="match status" value="1"/>
</dbReference>
<dbReference type="AlphaFoldDB" id="A0A9P3USL1"/>
<dbReference type="Pfam" id="PF05147">
    <property type="entry name" value="LANC_like"/>
    <property type="match status" value="1"/>
</dbReference>
<sequence length="501" mass="53466">MSSSSSSRRYIPHTDGPPPGTEHLTESKDTISTALNITVPRVIQANREKPPPSAGVYIGVAGIAHMTYDLSSLAANILPSGLVPKSLAADGDQFLLSALQTVLQKPKSPSPSRCAFLETDVGIATLVLLRVLDTKGESPFLAHWETCAGMLRGAVGRAGDVREYEDGACEVLYARAGLLYSLLRIRHLLAYHPAAEEQKKGTTSTAGVGVGAEDPRTGVVRALKGLTGDEPVGSVVRAVVEIGRLEATVYRRQLEGAGVNIGAPPLMWSWHGTRYLGAAHGVAGILHVLWNCPKNVLDPYVGDLAGTLEWLLDCQDSSGNWPSKAPDGVRDPLVTSDLVQWCHGATGIVIFLCTALRRDLDGISLTHELRRRLVAAVYEGARLIHRQGLLRKGVGICHGVAGSVYALLAASRVLDDNHSTGGGAGGGEKEEGGKMDYLMRAVHLAHLATEYEELMRAGEMKVPDRPWSLYEGAAGMCEAWAEVLCRLEGGRVKGVPGFDDI</sequence>
<dbReference type="GO" id="GO:0046872">
    <property type="term" value="F:metal ion binding"/>
    <property type="evidence" value="ECO:0007669"/>
    <property type="project" value="UniProtKB-KW"/>
</dbReference>
<dbReference type="PANTHER" id="PTHR12736:SF7">
    <property type="entry name" value="LANC-LIKE PROTEIN 3"/>
    <property type="match status" value="1"/>
</dbReference>
<feature type="binding site" evidence="1">
    <location>
        <position position="398"/>
    </location>
    <ligand>
        <name>Zn(2+)</name>
        <dbReference type="ChEBI" id="CHEBI:29105"/>
    </ligand>
</feature>
<reference evidence="3" key="1">
    <citation type="submission" date="2022-07" db="EMBL/GenBank/DDBJ databases">
        <title>The genome of Lyophyllum shimeji provides insight into the initial evolution of ectomycorrhizal fungal genome.</title>
        <authorList>
            <person name="Kobayashi Y."/>
            <person name="Shibata T."/>
            <person name="Hirakawa H."/>
            <person name="Shigenobu S."/>
            <person name="Nishiyama T."/>
            <person name="Yamada A."/>
            <person name="Hasebe M."/>
            <person name="Kawaguchi M."/>
        </authorList>
    </citation>
    <scope>NUCLEOTIDE SEQUENCE</scope>
    <source>
        <strain evidence="3">AT787</strain>
    </source>
</reference>
<dbReference type="InterPro" id="IPR012341">
    <property type="entry name" value="6hp_glycosidase-like_sf"/>
</dbReference>